<organism evidence="2 3">
    <name type="scientific">Asanoa hainanensis</name>
    <dbReference type="NCBI Taxonomy" id="560556"/>
    <lineage>
        <taxon>Bacteria</taxon>
        <taxon>Bacillati</taxon>
        <taxon>Actinomycetota</taxon>
        <taxon>Actinomycetes</taxon>
        <taxon>Micromonosporales</taxon>
        <taxon>Micromonosporaceae</taxon>
        <taxon>Asanoa</taxon>
    </lineage>
</organism>
<feature type="transmembrane region" description="Helical" evidence="1">
    <location>
        <begin position="157"/>
        <end position="181"/>
    </location>
</feature>
<evidence type="ECO:0000313" key="3">
    <source>
        <dbReference type="Proteomes" id="UP000198362"/>
    </source>
</evidence>
<gene>
    <name evidence="2" type="ORF">SAMN05421812_103373</name>
</gene>
<dbReference type="RefSeq" id="WP_089246840.1">
    <property type="nucleotide sequence ID" value="NZ_FZPH01000003.1"/>
</dbReference>
<feature type="transmembrane region" description="Helical" evidence="1">
    <location>
        <begin position="193"/>
        <end position="210"/>
    </location>
</feature>
<protein>
    <submittedName>
        <fullName evidence="2">ABC-2 family transporter protein</fullName>
    </submittedName>
</protein>
<keyword evidence="1" id="KW-0812">Transmembrane</keyword>
<feature type="transmembrane region" description="Helical" evidence="1">
    <location>
        <begin position="245"/>
        <end position="266"/>
    </location>
</feature>
<feature type="transmembrane region" description="Helical" evidence="1">
    <location>
        <begin position="75"/>
        <end position="95"/>
    </location>
</feature>
<name>A0A239K9F9_9ACTN</name>
<keyword evidence="1" id="KW-1133">Transmembrane helix</keyword>
<dbReference type="Pfam" id="PF12730">
    <property type="entry name" value="ABC2_membrane_4"/>
    <property type="match status" value="1"/>
</dbReference>
<dbReference type="EMBL" id="FZPH01000003">
    <property type="protein sequence ID" value="SNT14388.1"/>
    <property type="molecule type" value="Genomic_DNA"/>
</dbReference>
<keyword evidence="1" id="KW-0472">Membrane</keyword>
<dbReference type="PANTHER" id="PTHR37305">
    <property type="entry name" value="INTEGRAL MEMBRANE PROTEIN-RELATED"/>
    <property type="match status" value="1"/>
</dbReference>
<dbReference type="OrthoDB" id="5244396at2"/>
<proteinExistence type="predicted"/>
<dbReference type="Proteomes" id="UP000198362">
    <property type="component" value="Unassembled WGS sequence"/>
</dbReference>
<feature type="transmembrane region" description="Helical" evidence="1">
    <location>
        <begin position="116"/>
        <end position="145"/>
    </location>
</feature>
<evidence type="ECO:0000256" key="1">
    <source>
        <dbReference type="SAM" id="Phobius"/>
    </source>
</evidence>
<feature type="transmembrane region" description="Helical" evidence="1">
    <location>
        <begin position="16"/>
        <end position="37"/>
    </location>
</feature>
<keyword evidence="3" id="KW-1185">Reference proteome</keyword>
<accession>A0A239K9F9</accession>
<dbReference type="AlphaFoldDB" id="A0A239K9F9"/>
<sequence length="272" mass="28884">MRLVRSELLKVRTVSTWWVFGIIALVLWALATGVNWISTAVLVNPPEGTPNDDAQFNAVREAANVAANLYTSGQFFGLMIVMLIGVIVVTNEFAHQTATTTFLTTPRRTAVILAKLAAAGIVGLLFWLGTTLLNFLVAPLILGLYDVPSQLGTSALWQAILLNGLAYLIWAVIGVGFGVLIPSQLAGTITTSALYIGGFFAGAIVLNLLADKFGDWWNNLQLIVPPLASGLLVTGTDLPGSPPRWSGAAVLIAYALVAGVIGTLITRKRDIS</sequence>
<evidence type="ECO:0000313" key="2">
    <source>
        <dbReference type="EMBL" id="SNT14388.1"/>
    </source>
</evidence>
<dbReference type="PANTHER" id="PTHR37305:SF1">
    <property type="entry name" value="MEMBRANE PROTEIN"/>
    <property type="match status" value="1"/>
</dbReference>
<reference evidence="2 3" key="1">
    <citation type="submission" date="2017-06" db="EMBL/GenBank/DDBJ databases">
        <authorList>
            <person name="Kim H.J."/>
            <person name="Triplett B.A."/>
        </authorList>
    </citation>
    <scope>NUCLEOTIDE SEQUENCE [LARGE SCALE GENOMIC DNA]</scope>
    <source>
        <strain evidence="2 3">CGMCC 4.5593</strain>
    </source>
</reference>